<accession>A0A699YWT5</accession>
<evidence type="ECO:0000313" key="2">
    <source>
        <dbReference type="Proteomes" id="UP000485058"/>
    </source>
</evidence>
<proteinExistence type="predicted"/>
<gene>
    <name evidence="1" type="ORF">HaLaN_06394</name>
</gene>
<dbReference type="EMBL" id="BLLF01000363">
    <property type="protein sequence ID" value="GFH10979.1"/>
    <property type="molecule type" value="Genomic_DNA"/>
</dbReference>
<evidence type="ECO:0000313" key="1">
    <source>
        <dbReference type="EMBL" id="GFH10979.1"/>
    </source>
</evidence>
<feature type="non-terminal residue" evidence="1">
    <location>
        <position position="99"/>
    </location>
</feature>
<sequence>MCPVTPVTNSSATCVPAGTHRPNNSLRQSGVDVRSPQHGIGGALILASESMPAQASADTLQLLTFYCSSGSLREPFIAGGVGRPSWGKLLSDIAIYAEN</sequence>
<protein>
    <submittedName>
        <fullName evidence="1">Uncharacterized protein</fullName>
    </submittedName>
</protein>
<comment type="caution">
    <text evidence="1">The sequence shown here is derived from an EMBL/GenBank/DDBJ whole genome shotgun (WGS) entry which is preliminary data.</text>
</comment>
<feature type="non-terminal residue" evidence="1">
    <location>
        <position position="1"/>
    </location>
</feature>
<name>A0A699YWT5_HAELA</name>
<dbReference type="AlphaFoldDB" id="A0A699YWT5"/>
<dbReference type="Proteomes" id="UP000485058">
    <property type="component" value="Unassembled WGS sequence"/>
</dbReference>
<reference evidence="1 2" key="1">
    <citation type="submission" date="2020-02" db="EMBL/GenBank/DDBJ databases">
        <title>Draft genome sequence of Haematococcus lacustris strain NIES-144.</title>
        <authorList>
            <person name="Morimoto D."/>
            <person name="Nakagawa S."/>
            <person name="Yoshida T."/>
            <person name="Sawayama S."/>
        </authorList>
    </citation>
    <scope>NUCLEOTIDE SEQUENCE [LARGE SCALE GENOMIC DNA]</scope>
    <source>
        <strain evidence="1 2">NIES-144</strain>
    </source>
</reference>
<keyword evidence="2" id="KW-1185">Reference proteome</keyword>
<organism evidence="1 2">
    <name type="scientific">Haematococcus lacustris</name>
    <name type="common">Green alga</name>
    <name type="synonym">Haematococcus pluvialis</name>
    <dbReference type="NCBI Taxonomy" id="44745"/>
    <lineage>
        <taxon>Eukaryota</taxon>
        <taxon>Viridiplantae</taxon>
        <taxon>Chlorophyta</taxon>
        <taxon>core chlorophytes</taxon>
        <taxon>Chlorophyceae</taxon>
        <taxon>CS clade</taxon>
        <taxon>Chlamydomonadales</taxon>
        <taxon>Haematococcaceae</taxon>
        <taxon>Haematococcus</taxon>
    </lineage>
</organism>